<evidence type="ECO:0000256" key="11">
    <source>
        <dbReference type="SAM" id="Phobius"/>
    </source>
</evidence>
<feature type="domain" description="Histidine kinase" evidence="12">
    <location>
        <begin position="143"/>
        <end position="355"/>
    </location>
</feature>
<feature type="domain" description="HAMP" evidence="13">
    <location>
        <begin position="81"/>
        <end position="135"/>
    </location>
</feature>
<dbReference type="PRINTS" id="PR00344">
    <property type="entry name" value="BCTRLSENSOR"/>
</dbReference>
<dbReference type="CDD" id="cd00075">
    <property type="entry name" value="HATPase"/>
    <property type="match status" value="1"/>
</dbReference>
<keyword evidence="15" id="KW-1185">Reference proteome</keyword>
<evidence type="ECO:0000256" key="3">
    <source>
        <dbReference type="ARBA" id="ARBA00012438"/>
    </source>
</evidence>
<protein>
    <recommendedName>
        <fullName evidence="3">histidine kinase</fullName>
        <ecNumber evidence="3">2.7.13.3</ecNumber>
    </recommendedName>
</protein>
<proteinExistence type="predicted"/>
<evidence type="ECO:0000259" key="12">
    <source>
        <dbReference type="PROSITE" id="PS50109"/>
    </source>
</evidence>
<dbReference type="InterPro" id="IPR003660">
    <property type="entry name" value="HAMP_dom"/>
</dbReference>
<dbReference type="CDD" id="cd00082">
    <property type="entry name" value="HisKA"/>
    <property type="match status" value="1"/>
</dbReference>
<dbReference type="Pfam" id="PF00512">
    <property type="entry name" value="HisKA"/>
    <property type="match status" value="1"/>
</dbReference>
<dbReference type="Pfam" id="PF02518">
    <property type="entry name" value="HATPase_c"/>
    <property type="match status" value="1"/>
</dbReference>
<evidence type="ECO:0000256" key="4">
    <source>
        <dbReference type="ARBA" id="ARBA00022553"/>
    </source>
</evidence>
<dbReference type="RefSeq" id="WP_161035184.1">
    <property type="nucleotide sequence ID" value="NZ_WWCL01000002.1"/>
</dbReference>
<organism evidence="14 15">
    <name type="scientific">Duganella fentianensis</name>
    <dbReference type="NCBI Taxonomy" id="2692177"/>
    <lineage>
        <taxon>Bacteria</taxon>
        <taxon>Pseudomonadati</taxon>
        <taxon>Pseudomonadota</taxon>
        <taxon>Betaproteobacteria</taxon>
        <taxon>Burkholderiales</taxon>
        <taxon>Oxalobacteraceae</taxon>
        <taxon>Telluria group</taxon>
        <taxon>Duganella</taxon>
    </lineage>
</organism>
<dbReference type="InterPro" id="IPR050428">
    <property type="entry name" value="TCS_sensor_his_kinase"/>
</dbReference>
<comment type="caution">
    <text evidence="14">The sequence shown here is derived from an EMBL/GenBank/DDBJ whole genome shotgun (WGS) entry which is preliminary data.</text>
</comment>
<dbReference type="InterPro" id="IPR004358">
    <property type="entry name" value="Sig_transdc_His_kin-like_C"/>
</dbReference>
<evidence type="ECO:0000256" key="2">
    <source>
        <dbReference type="ARBA" id="ARBA00004370"/>
    </source>
</evidence>
<keyword evidence="10 11" id="KW-0472">Membrane</keyword>
<dbReference type="GO" id="GO:0005886">
    <property type="term" value="C:plasma membrane"/>
    <property type="evidence" value="ECO:0007669"/>
    <property type="project" value="TreeGrafter"/>
</dbReference>
<keyword evidence="8 11" id="KW-1133">Transmembrane helix</keyword>
<dbReference type="PANTHER" id="PTHR45436">
    <property type="entry name" value="SENSOR HISTIDINE KINASE YKOH"/>
    <property type="match status" value="1"/>
</dbReference>
<evidence type="ECO:0000259" key="13">
    <source>
        <dbReference type="PROSITE" id="PS50885"/>
    </source>
</evidence>
<evidence type="ECO:0000256" key="7">
    <source>
        <dbReference type="ARBA" id="ARBA00022777"/>
    </source>
</evidence>
<evidence type="ECO:0000313" key="15">
    <source>
        <dbReference type="Proteomes" id="UP000444316"/>
    </source>
</evidence>
<comment type="catalytic activity">
    <reaction evidence="1">
        <text>ATP + protein L-histidine = ADP + protein N-phospho-L-histidine.</text>
        <dbReference type="EC" id="2.7.13.3"/>
    </reaction>
</comment>
<dbReference type="CDD" id="cd06225">
    <property type="entry name" value="HAMP"/>
    <property type="match status" value="1"/>
</dbReference>
<reference evidence="14" key="1">
    <citation type="submission" date="2019-12" db="EMBL/GenBank/DDBJ databases">
        <title>Novel species isolated from a subtropical stream in China.</title>
        <authorList>
            <person name="Lu H."/>
        </authorList>
    </citation>
    <scope>NUCLEOTIDE SEQUENCE [LARGE SCALE GENOMIC DNA]</scope>
    <source>
        <strain evidence="14">FT93W</strain>
    </source>
</reference>
<feature type="transmembrane region" description="Helical" evidence="11">
    <location>
        <begin position="58"/>
        <end position="77"/>
    </location>
</feature>
<dbReference type="InterPro" id="IPR005467">
    <property type="entry name" value="His_kinase_dom"/>
</dbReference>
<evidence type="ECO:0000256" key="9">
    <source>
        <dbReference type="ARBA" id="ARBA00023012"/>
    </source>
</evidence>
<evidence type="ECO:0000256" key="8">
    <source>
        <dbReference type="ARBA" id="ARBA00022989"/>
    </source>
</evidence>
<sequence length="357" mass="38157">MKLNAGISRQISLSMALVVLGIIAMVQISSYALYFWLLRQSPDALCDITNPWPEKEEVIWLIVTTICSLLIAVLAAGRLSRRILTPLNSVAQSLRAVAQGDLSARAGSDQHAMGEAAQLVSDFNLMAERQQHMAQQRAFWNAAIAHELRTPVTILRGRLQGINDGVFPAEPAQFQSLLKQVEGLGHLIEDLRTVALAESGHLPLQKIATRLDEEVASVVELAEPLWQAGGFRIEVALSVSVVECDPIRIRQALLAMLENACKHATPGLIRISAEISQGYCHLAVADQGPGIAPAAAQTIFEAFQRGAAVSTGKTSGSGLGLAVVKAIALAHGGFAVWQPSSLGGSQFEICWPHSASA</sequence>
<dbReference type="InterPro" id="IPR003594">
    <property type="entry name" value="HATPase_dom"/>
</dbReference>
<evidence type="ECO:0000256" key="10">
    <source>
        <dbReference type="ARBA" id="ARBA00023136"/>
    </source>
</evidence>
<dbReference type="Gene3D" id="1.10.287.130">
    <property type="match status" value="1"/>
</dbReference>
<evidence type="ECO:0000256" key="6">
    <source>
        <dbReference type="ARBA" id="ARBA00022692"/>
    </source>
</evidence>
<dbReference type="SMART" id="SM00304">
    <property type="entry name" value="HAMP"/>
    <property type="match status" value="1"/>
</dbReference>
<dbReference type="GO" id="GO:0000155">
    <property type="term" value="F:phosphorelay sensor kinase activity"/>
    <property type="evidence" value="ECO:0007669"/>
    <property type="project" value="InterPro"/>
</dbReference>
<dbReference type="Gene3D" id="3.30.565.10">
    <property type="entry name" value="Histidine kinase-like ATPase, C-terminal domain"/>
    <property type="match status" value="1"/>
</dbReference>
<dbReference type="PROSITE" id="PS50109">
    <property type="entry name" value="HIS_KIN"/>
    <property type="match status" value="1"/>
</dbReference>
<dbReference type="SMART" id="SM00388">
    <property type="entry name" value="HisKA"/>
    <property type="match status" value="1"/>
</dbReference>
<dbReference type="Proteomes" id="UP000444316">
    <property type="component" value="Unassembled WGS sequence"/>
</dbReference>
<dbReference type="PROSITE" id="PS50885">
    <property type="entry name" value="HAMP"/>
    <property type="match status" value="1"/>
</dbReference>
<keyword evidence="5" id="KW-0808">Transferase</keyword>
<dbReference type="AlphaFoldDB" id="A0A845HX81"/>
<name>A0A845HX81_9BURK</name>
<gene>
    <name evidence="14" type="ORF">GTP23_11145</name>
</gene>
<dbReference type="InterPro" id="IPR003661">
    <property type="entry name" value="HisK_dim/P_dom"/>
</dbReference>
<feature type="transmembrane region" description="Helical" evidence="11">
    <location>
        <begin position="12"/>
        <end position="38"/>
    </location>
</feature>
<dbReference type="EC" id="2.7.13.3" evidence="3"/>
<dbReference type="PANTHER" id="PTHR45436:SF5">
    <property type="entry name" value="SENSOR HISTIDINE KINASE TRCS"/>
    <property type="match status" value="1"/>
</dbReference>
<evidence type="ECO:0000256" key="5">
    <source>
        <dbReference type="ARBA" id="ARBA00022679"/>
    </source>
</evidence>
<dbReference type="SMART" id="SM00387">
    <property type="entry name" value="HATPase_c"/>
    <property type="match status" value="1"/>
</dbReference>
<evidence type="ECO:0000313" key="14">
    <source>
        <dbReference type="EMBL" id="MYN45603.1"/>
    </source>
</evidence>
<keyword evidence="4" id="KW-0597">Phosphoprotein</keyword>
<dbReference type="SUPFAM" id="SSF158472">
    <property type="entry name" value="HAMP domain-like"/>
    <property type="match status" value="1"/>
</dbReference>
<keyword evidence="6 11" id="KW-0812">Transmembrane</keyword>
<keyword evidence="7" id="KW-0418">Kinase</keyword>
<dbReference type="Pfam" id="PF00672">
    <property type="entry name" value="HAMP"/>
    <property type="match status" value="1"/>
</dbReference>
<dbReference type="SUPFAM" id="SSF55874">
    <property type="entry name" value="ATPase domain of HSP90 chaperone/DNA topoisomerase II/histidine kinase"/>
    <property type="match status" value="1"/>
</dbReference>
<dbReference type="EMBL" id="WWCL01000002">
    <property type="protein sequence ID" value="MYN45603.1"/>
    <property type="molecule type" value="Genomic_DNA"/>
</dbReference>
<accession>A0A845HX81</accession>
<keyword evidence="9" id="KW-0902">Two-component regulatory system</keyword>
<dbReference type="InterPro" id="IPR036890">
    <property type="entry name" value="HATPase_C_sf"/>
</dbReference>
<comment type="subcellular location">
    <subcellularLocation>
        <location evidence="2">Membrane</location>
    </subcellularLocation>
</comment>
<evidence type="ECO:0000256" key="1">
    <source>
        <dbReference type="ARBA" id="ARBA00000085"/>
    </source>
</evidence>
<dbReference type="InterPro" id="IPR036097">
    <property type="entry name" value="HisK_dim/P_sf"/>
</dbReference>
<dbReference type="SUPFAM" id="SSF47384">
    <property type="entry name" value="Homodimeric domain of signal transducing histidine kinase"/>
    <property type="match status" value="1"/>
</dbReference>
<dbReference type="Gene3D" id="6.10.340.10">
    <property type="match status" value="1"/>
</dbReference>